<evidence type="ECO:0000256" key="1">
    <source>
        <dbReference type="SAM" id="MobiDB-lite"/>
    </source>
</evidence>
<keyword evidence="4" id="KW-1185">Reference proteome</keyword>
<reference evidence="3 4" key="1">
    <citation type="submission" date="2020-04" db="EMBL/GenBank/DDBJ databases">
        <title>Knoellia sp. isolate from air conditioner.</title>
        <authorList>
            <person name="Chea S."/>
            <person name="Kim D.-U."/>
        </authorList>
    </citation>
    <scope>NUCLEOTIDE SEQUENCE [LARGE SCALE GENOMIC DNA]</scope>
    <source>
        <strain evidence="3 4">DB2414S</strain>
    </source>
</reference>
<keyword evidence="2" id="KW-1133">Transmembrane helix</keyword>
<proteinExistence type="predicted"/>
<feature type="transmembrane region" description="Helical" evidence="2">
    <location>
        <begin position="71"/>
        <end position="93"/>
    </location>
</feature>
<comment type="caution">
    <text evidence="3">The sequence shown here is derived from an EMBL/GenBank/DDBJ whole genome shotgun (WGS) entry which is preliminary data.</text>
</comment>
<keyword evidence="2" id="KW-0812">Transmembrane</keyword>
<keyword evidence="2" id="KW-0472">Membrane</keyword>
<name>A0A849HKF1_9MICO</name>
<feature type="region of interest" description="Disordered" evidence="1">
    <location>
        <begin position="23"/>
        <end position="58"/>
    </location>
</feature>
<organism evidence="3 4">
    <name type="scientific">Knoellia koreensis</name>
    <dbReference type="NCBI Taxonomy" id="2730921"/>
    <lineage>
        <taxon>Bacteria</taxon>
        <taxon>Bacillati</taxon>
        <taxon>Actinomycetota</taxon>
        <taxon>Actinomycetes</taxon>
        <taxon>Micrococcales</taxon>
        <taxon>Intrasporangiaceae</taxon>
        <taxon>Knoellia</taxon>
    </lineage>
</organism>
<feature type="compositionally biased region" description="Low complexity" evidence="1">
    <location>
        <begin position="43"/>
        <end position="58"/>
    </location>
</feature>
<evidence type="ECO:0000313" key="3">
    <source>
        <dbReference type="EMBL" id="NNM46811.1"/>
    </source>
</evidence>
<dbReference type="Proteomes" id="UP000588586">
    <property type="component" value="Unassembled WGS sequence"/>
</dbReference>
<dbReference type="Pfam" id="PF10745">
    <property type="entry name" value="DUF2530"/>
    <property type="match status" value="1"/>
</dbReference>
<dbReference type="AlphaFoldDB" id="A0A849HKF1"/>
<gene>
    <name evidence="3" type="ORF">HJG52_12435</name>
</gene>
<sequence>MADRVGPAWGPVVKATLRIVTESEPPEAARESGVADEARYAAERGAASASPSGRAGTGAELEPLAWSTGRIVLGGIAAWVVALVVTLVVPDLHTGERSWWPWCCVAGILLGFLGYSYVRRGRGNAADAH</sequence>
<accession>A0A849HKF1</accession>
<evidence type="ECO:0000313" key="4">
    <source>
        <dbReference type="Proteomes" id="UP000588586"/>
    </source>
</evidence>
<dbReference type="InterPro" id="IPR019681">
    <property type="entry name" value="DUF2530"/>
</dbReference>
<feature type="transmembrane region" description="Helical" evidence="2">
    <location>
        <begin position="99"/>
        <end position="118"/>
    </location>
</feature>
<evidence type="ECO:0000256" key="2">
    <source>
        <dbReference type="SAM" id="Phobius"/>
    </source>
</evidence>
<protein>
    <submittedName>
        <fullName evidence="3">DUF2530 domain-containing protein</fullName>
    </submittedName>
</protein>
<dbReference type="EMBL" id="JABEPQ010000002">
    <property type="protein sequence ID" value="NNM46811.1"/>
    <property type="molecule type" value="Genomic_DNA"/>
</dbReference>